<evidence type="ECO:0000256" key="1">
    <source>
        <dbReference type="SAM" id="MobiDB-lite"/>
    </source>
</evidence>
<feature type="region of interest" description="Disordered" evidence="1">
    <location>
        <begin position="14"/>
        <end position="97"/>
    </location>
</feature>
<proteinExistence type="predicted"/>
<sequence length="97" mass="10873">MGSKIGFDETKVLDAKGGLLPPTGKSDKQLEISDTTTPEIDVPSCVKMKKRKIRQTEVPYTNQRQSKKSHQTKANPSKDPSPITPHINRQVSFLLHY</sequence>
<accession>A0A1E7FAQ2</accession>
<dbReference type="Proteomes" id="UP000095751">
    <property type="component" value="Unassembled WGS sequence"/>
</dbReference>
<dbReference type="InParanoid" id="A0A1E7FAQ2"/>
<organism evidence="2 3">
    <name type="scientific">Fragilariopsis cylindrus CCMP1102</name>
    <dbReference type="NCBI Taxonomy" id="635003"/>
    <lineage>
        <taxon>Eukaryota</taxon>
        <taxon>Sar</taxon>
        <taxon>Stramenopiles</taxon>
        <taxon>Ochrophyta</taxon>
        <taxon>Bacillariophyta</taxon>
        <taxon>Bacillariophyceae</taxon>
        <taxon>Bacillariophycidae</taxon>
        <taxon>Bacillariales</taxon>
        <taxon>Bacillariaceae</taxon>
        <taxon>Fragilariopsis</taxon>
    </lineage>
</organism>
<evidence type="ECO:0000313" key="2">
    <source>
        <dbReference type="EMBL" id="OEU15238.1"/>
    </source>
</evidence>
<gene>
    <name evidence="2" type="ORF">FRACYDRAFT_269280</name>
</gene>
<keyword evidence="3" id="KW-1185">Reference proteome</keyword>
<reference evidence="2 3" key="1">
    <citation type="submission" date="2016-09" db="EMBL/GenBank/DDBJ databases">
        <title>Extensive genetic diversity and differential bi-allelic expression allows diatom success in the polar Southern Ocean.</title>
        <authorList>
            <consortium name="DOE Joint Genome Institute"/>
            <person name="Mock T."/>
            <person name="Otillar R.P."/>
            <person name="Strauss J."/>
            <person name="Dupont C."/>
            <person name="Frickenhaus S."/>
            <person name="Maumus F."/>
            <person name="Mcmullan M."/>
            <person name="Sanges R."/>
            <person name="Schmutz J."/>
            <person name="Toseland A."/>
            <person name="Valas R."/>
            <person name="Veluchamy A."/>
            <person name="Ward B.J."/>
            <person name="Allen A."/>
            <person name="Barry K."/>
            <person name="Falciatore A."/>
            <person name="Ferrante M."/>
            <person name="Fortunato A.E."/>
            <person name="Gloeckner G."/>
            <person name="Gruber A."/>
            <person name="Hipkin R."/>
            <person name="Janech M."/>
            <person name="Kroth P."/>
            <person name="Leese F."/>
            <person name="Lindquist E."/>
            <person name="Lyon B.R."/>
            <person name="Martin J."/>
            <person name="Mayer C."/>
            <person name="Parker M."/>
            <person name="Quesneville H."/>
            <person name="Raymond J."/>
            <person name="Uhlig C."/>
            <person name="Valentin K.U."/>
            <person name="Worden A.Z."/>
            <person name="Armbrust E.V."/>
            <person name="Bowler C."/>
            <person name="Green B."/>
            <person name="Moulton V."/>
            <person name="Van Oosterhout C."/>
            <person name="Grigoriev I."/>
        </authorList>
    </citation>
    <scope>NUCLEOTIDE SEQUENCE [LARGE SCALE GENOMIC DNA]</scope>
    <source>
        <strain evidence="2 3">CCMP1102</strain>
    </source>
</reference>
<dbReference type="AlphaFoldDB" id="A0A1E7FAQ2"/>
<evidence type="ECO:0000313" key="3">
    <source>
        <dbReference type="Proteomes" id="UP000095751"/>
    </source>
</evidence>
<name>A0A1E7FAQ2_9STRA</name>
<dbReference type="EMBL" id="KV784359">
    <property type="protein sequence ID" value="OEU15238.1"/>
    <property type="molecule type" value="Genomic_DNA"/>
</dbReference>
<protein>
    <submittedName>
        <fullName evidence="2">Uncharacterized protein</fullName>
    </submittedName>
</protein>
<dbReference type="KEGG" id="fcy:FRACYDRAFT_269280"/>